<evidence type="ECO:0000256" key="8">
    <source>
        <dbReference type="ARBA" id="ARBA00047781"/>
    </source>
</evidence>
<keyword evidence="5 9" id="KW-0067">ATP-binding</keyword>
<dbReference type="PROSITE" id="PS51273">
    <property type="entry name" value="GATASE_TYPE_1"/>
    <property type="match status" value="1"/>
</dbReference>
<dbReference type="PANTHER" id="PTHR11550:SF0">
    <property type="entry name" value="CTP SYNTHASE-RELATED"/>
    <property type="match status" value="1"/>
</dbReference>
<dbReference type="SUPFAM" id="SSF52317">
    <property type="entry name" value="Class I glutamine amidotransferase-like"/>
    <property type="match status" value="1"/>
</dbReference>
<dbReference type="AlphaFoldDB" id="A0A673HXD2"/>
<evidence type="ECO:0000256" key="7">
    <source>
        <dbReference type="ARBA" id="ARBA00022975"/>
    </source>
</evidence>
<dbReference type="GO" id="GO:0044210">
    <property type="term" value="P:'de novo' CTP biosynthetic process"/>
    <property type="evidence" value="ECO:0007669"/>
    <property type="project" value="UniProtKB-UniRule"/>
</dbReference>
<comment type="catalytic activity">
    <reaction evidence="8 9">
        <text>UTP + L-glutamine + ATP + H2O = CTP + L-glutamate + ADP + phosphate + 2 H(+)</text>
        <dbReference type="Rhea" id="RHEA:26426"/>
        <dbReference type="ChEBI" id="CHEBI:15377"/>
        <dbReference type="ChEBI" id="CHEBI:15378"/>
        <dbReference type="ChEBI" id="CHEBI:29985"/>
        <dbReference type="ChEBI" id="CHEBI:30616"/>
        <dbReference type="ChEBI" id="CHEBI:37563"/>
        <dbReference type="ChEBI" id="CHEBI:43474"/>
        <dbReference type="ChEBI" id="CHEBI:46398"/>
        <dbReference type="ChEBI" id="CHEBI:58359"/>
        <dbReference type="ChEBI" id="CHEBI:456216"/>
        <dbReference type="EC" id="6.3.4.2"/>
    </reaction>
</comment>
<dbReference type="FunFam" id="3.40.50.880:FF:000005">
    <property type="entry name" value="CTP synthase"/>
    <property type="match status" value="1"/>
</dbReference>
<gene>
    <name evidence="13" type="primary">LOC107755982</name>
</gene>
<feature type="domain" description="Glutamine amidotransferase" evidence="11">
    <location>
        <begin position="158"/>
        <end position="386"/>
    </location>
</feature>
<dbReference type="InterPro" id="IPR033828">
    <property type="entry name" value="GATase1_CTP_Synthase"/>
</dbReference>
<evidence type="ECO:0000256" key="5">
    <source>
        <dbReference type="ARBA" id="ARBA00022840"/>
    </source>
</evidence>
<sequence length="437" mass="49195">MKYILVTGGVISGIGKGIIASSVGTILKSCGLHVTAIKIDPYINIDAGTFSPYEHGEVFVLDDGGEVDLDLGNYERFLDIRLTRDNNLTTGKIYQSVINKERRGDYLGKTVQGNRIISVLSEFEPKIDLDYIFVHSVIFSMHCICAYTAIPLHYHSNIWDSYASVIKALEHSALAINYKLEVKYIDSADLEPAALQEEPVKYHEAWQKLCRADGVLVPGGFGVRGTEGKIQAINWARRQKKPFLGVCLGMQLAVCEFARNVLGWEDANSTEFDPETKHPVVIEMPEHNPGQLGGTMRLGKRRTLFKSTSSVLRKLYGDAEYVDERHRHRFEVNPELKHHFEDRGFRFVGQDLEGERMEIIELEDHTYFVGVQYHPEFTSRPIKPSPPYFGLLLAASGKLQNYLQKGCRLSPRDTYSDRSGSSSPDSEISEIKFPSLS</sequence>
<dbReference type="Gene3D" id="3.40.50.300">
    <property type="entry name" value="P-loop containing nucleotide triphosphate hydrolases"/>
    <property type="match status" value="1"/>
</dbReference>
<dbReference type="Gene3D" id="3.40.50.880">
    <property type="match status" value="1"/>
</dbReference>
<dbReference type="GO" id="GO:0003883">
    <property type="term" value="F:CTP synthase activity"/>
    <property type="evidence" value="ECO:0007669"/>
    <property type="project" value="UniProtKB-UniRule"/>
</dbReference>
<evidence type="ECO:0000256" key="4">
    <source>
        <dbReference type="ARBA" id="ARBA00022741"/>
    </source>
</evidence>
<keyword evidence="4 9" id="KW-0547">Nucleotide-binding</keyword>
<proteinExistence type="inferred from homology"/>
<evidence type="ECO:0000313" key="13">
    <source>
        <dbReference type="Ensembl" id="ENSSRHP00000032586.1"/>
    </source>
</evidence>
<dbReference type="GO" id="GO:0019856">
    <property type="term" value="P:pyrimidine nucleobase biosynthetic process"/>
    <property type="evidence" value="ECO:0007669"/>
    <property type="project" value="TreeGrafter"/>
</dbReference>
<reference evidence="13" key="1">
    <citation type="submission" date="2025-08" db="UniProtKB">
        <authorList>
            <consortium name="Ensembl"/>
        </authorList>
    </citation>
    <scope>IDENTIFICATION</scope>
</reference>
<dbReference type="InterPro" id="IPR027417">
    <property type="entry name" value="P-loop_NTPase"/>
</dbReference>
<evidence type="ECO:0000313" key="14">
    <source>
        <dbReference type="Proteomes" id="UP000472270"/>
    </source>
</evidence>
<feature type="compositionally biased region" description="Low complexity" evidence="10">
    <location>
        <begin position="417"/>
        <end position="426"/>
    </location>
</feature>
<comment type="similarity">
    <text evidence="2 9">Belongs to the CTP synthase family.</text>
</comment>
<dbReference type="GO" id="GO:0005524">
    <property type="term" value="F:ATP binding"/>
    <property type="evidence" value="ECO:0007669"/>
    <property type="project" value="UniProtKB-KW"/>
</dbReference>
<dbReference type="InterPro" id="IPR017926">
    <property type="entry name" value="GATASE"/>
</dbReference>
<dbReference type="PANTHER" id="PTHR11550">
    <property type="entry name" value="CTP SYNTHASE"/>
    <property type="match status" value="1"/>
</dbReference>
<dbReference type="Ensembl" id="ENSSRHT00000033538.1">
    <property type="protein sequence ID" value="ENSSRHP00000032586.1"/>
    <property type="gene ID" value="ENSSRHG00000016789.1"/>
</dbReference>
<evidence type="ECO:0000259" key="11">
    <source>
        <dbReference type="Pfam" id="PF00117"/>
    </source>
</evidence>
<dbReference type="GO" id="GO:0042802">
    <property type="term" value="F:identical protein binding"/>
    <property type="evidence" value="ECO:0007669"/>
    <property type="project" value="TreeGrafter"/>
</dbReference>
<dbReference type="SUPFAM" id="SSF52540">
    <property type="entry name" value="P-loop containing nucleoside triphosphate hydrolases"/>
    <property type="match status" value="1"/>
</dbReference>
<evidence type="ECO:0000256" key="3">
    <source>
        <dbReference type="ARBA" id="ARBA00022598"/>
    </source>
</evidence>
<keyword evidence="6 9" id="KW-0315">Glutamine amidotransferase</keyword>
<dbReference type="InterPro" id="IPR017456">
    <property type="entry name" value="CTP_synthase_N"/>
</dbReference>
<dbReference type="Pfam" id="PF00117">
    <property type="entry name" value="GATase"/>
    <property type="match status" value="1"/>
</dbReference>
<evidence type="ECO:0000256" key="1">
    <source>
        <dbReference type="ARBA" id="ARBA00005171"/>
    </source>
</evidence>
<name>A0A673HXD2_9TELE</name>
<feature type="region of interest" description="Disordered" evidence="10">
    <location>
        <begin position="410"/>
        <end position="437"/>
    </location>
</feature>
<dbReference type="CDD" id="cd01746">
    <property type="entry name" value="GATase1_CTP_Synthase"/>
    <property type="match status" value="1"/>
</dbReference>
<dbReference type="InterPro" id="IPR004468">
    <property type="entry name" value="CTP_synthase"/>
</dbReference>
<dbReference type="UniPathway" id="UPA00159">
    <property type="reaction ID" value="UER00277"/>
</dbReference>
<dbReference type="GO" id="GO:0097268">
    <property type="term" value="C:cytoophidium"/>
    <property type="evidence" value="ECO:0007669"/>
    <property type="project" value="TreeGrafter"/>
</dbReference>
<dbReference type="Proteomes" id="UP000472270">
    <property type="component" value="Unassembled WGS sequence"/>
</dbReference>
<dbReference type="GO" id="GO:0005737">
    <property type="term" value="C:cytoplasm"/>
    <property type="evidence" value="ECO:0007669"/>
    <property type="project" value="TreeGrafter"/>
</dbReference>
<evidence type="ECO:0000259" key="12">
    <source>
        <dbReference type="Pfam" id="PF06418"/>
    </source>
</evidence>
<organism evidence="13 14">
    <name type="scientific">Sinocyclocheilus rhinocerous</name>
    <dbReference type="NCBI Taxonomy" id="307959"/>
    <lineage>
        <taxon>Eukaryota</taxon>
        <taxon>Metazoa</taxon>
        <taxon>Chordata</taxon>
        <taxon>Craniata</taxon>
        <taxon>Vertebrata</taxon>
        <taxon>Euteleostomi</taxon>
        <taxon>Actinopterygii</taxon>
        <taxon>Neopterygii</taxon>
        <taxon>Teleostei</taxon>
        <taxon>Ostariophysi</taxon>
        <taxon>Cypriniformes</taxon>
        <taxon>Cyprinidae</taxon>
        <taxon>Cyprininae</taxon>
        <taxon>Sinocyclocheilus</taxon>
    </lineage>
</organism>
<evidence type="ECO:0000256" key="6">
    <source>
        <dbReference type="ARBA" id="ARBA00022962"/>
    </source>
</evidence>
<accession>A0A673HXD2</accession>
<dbReference type="EC" id="6.3.4.2" evidence="9"/>
<keyword evidence="14" id="KW-1185">Reference proteome</keyword>
<evidence type="ECO:0000256" key="2">
    <source>
        <dbReference type="ARBA" id="ARBA00007533"/>
    </source>
</evidence>
<evidence type="ECO:0000256" key="10">
    <source>
        <dbReference type="SAM" id="MobiDB-lite"/>
    </source>
</evidence>
<feature type="domain" description="CTP synthase N-terminal" evidence="12">
    <location>
        <begin position="2"/>
        <end position="112"/>
    </location>
</feature>
<protein>
    <recommendedName>
        <fullName evidence="9">CTP synthase</fullName>
        <ecNumber evidence="9">6.3.4.2</ecNumber>
    </recommendedName>
    <alternativeName>
        <fullName evidence="9">UTP--ammonia ligase</fullName>
    </alternativeName>
</protein>
<dbReference type="Pfam" id="PF06418">
    <property type="entry name" value="CTP_synth_N"/>
    <property type="match status" value="1"/>
</dbReference>
<reference evidence="13" key="2">
    <citation type="submission" date="2025-09" db="UniProtKB">
        <authorList>
            <consortium name="Ensembl"/>
        </authorList>
    </citation>
    <scope>IDENTIFICATION</scope>
</reference>
<comment type="function">
    <text evidence="9">Catalyzes the ATP-dependent amination of UTP to CTP with either L-glutamine or ammonia as the source of nitrogen.</text>
</comment>
<dbReference type="InterPro" id="IPR029062">
    <property type="entry name" value="Class_I_gatase-like"/>
</dbReference>
<keyword evidence="3 9" id="KW-0436">Ligase</keyword>
<comment type="pathway">
    <text evidence="1 9">Pyrimidine metabolism; CTP biosynthesis via de novo pathway; CTP from UDP: step 2/2.</text>
</comment>
<keyword evidence="7 9" id="KW-0665">Pyrimidine biosynthesis</keyword>
<evidence type="ECO:0000256" key="9">
    <source>
        <dbReference type="RuleBase" id="RU810713"/>
    </source>
</evidence>